<dbReference type="AlphaFoldDB" id="A0A5J4V484"/>
<evidence type="ECO:0000313" key="2">
    <source>
        <dbReference type="Proteomes" id="UP000324800"/>
    </source>
</evidence>
<protein>
    <submittedName>
        <fullName evidence="1">Uncharacterized protein</fullName>
    </submittedName>
</protein>
<accession>A0A5J4V484</accession>
<evidence type="ECO:0000313" key="1">
    <source>
        <dbReference type="EMBL" id="KAA6377234.1"/>
    </source>
</evidence>
<organism evidence="1 2">
    <name type="scientific">Streblomastix strix</name>
    <dbReference type="NCBI Taxonomy" id="222440"/>
    <lineage>
        <taxon>Eukaryota</taxon>
        <taxon>Metamonada</taxon>
        <taxon>Preaxostyla</taxon>
        <taxon>Oxymonadida</taxon>
        <taxon>Streblomastigidae</taxon>
        <taxon>Streblomastix</taxon>
    </lineage>
</organism>
<dbReference type="InterPro" id="IPR043502">
    <property type="entry name" value="DNA/RNA_pol_sf"/>
</dbReference>
<gene>
    <name evidence="1" type="ORF">EZS28_027236</name>
</gene>
<comment type="caution">
    <text evidence="1">The sequence shown here is derived from an EMBL/GenBank/DDBJ whole genome shotgun (WGS) entry which is preliminary data.</text>
</comment>
<proteinExistence type="predicted"/>
<dbReference type="Gene3D" id="3.10.10.10">
    <property type="entry name" value="HIV Type 1 Reverse Transcriptase, subunit A, domain 1"/>
    <property type="match status" value="1"/>
</dbReference>
<reference evidence="1 2" key="1">
    <citation type="submission" date="2019-03" db="EMBL/GenBank/DDBJ databases">
        <title>Single cell metagenomics reveals metabolic interactions within the superorganism composed of flagellate Streblomastix strix and complex community of Bacteroidetes bacteria on its surface.</title>
        <authorList>
            <person name="Treitli S.C."/>
            <person name="Kolisko M."/>
            <person name="Husnik F."/>
            <person name="Keeling P."/>
            <person name="Hampl V."/>
        </authorList>
    </citation>
    <scope>NUCLEOTIDE SEQUENCE [LARGE SCALE GENOMIC DNA]</scope>
    <source>
        <strain evidence="1">ST1C</strain>
    </source>
</reference>
<dbReference type="Gene3D" id="3.30.70.270">
    <property type="match status" value="1"/>
</dbReference>
<dbReference type="InterPro" id="IPR043128">
    <property type="entry name" value="Rev_trsase/Diguanyl_cyclase"/>
</dbReference>
<sequence>MKFMGKEEESKEHKIVSEEELKDNIEILIRKEQIEQLNLTFIIRKTIGKLRKIVDAKAMNIEIADFHFKMHASNEVKQIIRFGDWRTSLDHSSLFNHLIVQTESQPYLALEFLNNNYRN</sequence>
<name>A0A5J4V484_9EUKA</name>
<dbReference type="Proteomes" id="UP000324800">
    <property type="component" value="Unassembled WGS sequence"/>
</dbReference>
<dbReference type="SUPFAM" id="SSF56672">
    <property type="entry name" value="DNA/RNA polymerases"/>
    <property type="match status" value="1"/>
</dbReference>
<dbReference type="EMBL" id="SNRW01009955">
    <property type="protein sequence ID" value="KAA6377234.1"/>
    <property type="molecule type" value="Genomic_DNA"/>
</dbReference>